<dbReference type="AlphaFoldDB" id="A0A1H6AIT8"/>
<proteinExistence type="inferred from homology"/>
<dbReference type="Gene3D" id="3.40.630.30">
    <property type="match status" value="1"/>
</dbReference>
<feature type="domain" description="N-acetyltransferase" evidence="4">
    <location>
        <begin position="11"/>
        <end position="171"/>
    </location>
</feature>
<reference evidence="6" key="1">
    <citation type="submission" date="2016-10" db="EMBL/GenBank/DDBJ databases">
        <authorList>
            <person name="Varghese N."/>
            <person name="Submissions S."/>
        </authorList>
    </citation>
    <scope>NUCLEOTIDE SEQUENCE [LARGE SCALE GENOMIC DNA]</scope>
    <source>
        <strain evidence="6">DSM 43163</strain>
    </source>
</reference>
<keyword evidence="2" id="KW-0012">Acyltransferase</keyword>
<dbReference type="EMBL" id="FNVO01000005">
    <property type="protein sequence ID" value="SEG48431.1"/>
    <property type="molecule type" value="Genomic_DNA"/>
</dbReference>
<evidence type="ECO:0000313" key="5">
    <source>
        <dbReference type="EMBL" id="SEG48431.1"/>
    </source>
</evidence>
<dbReference type="InterPro" id="IPR000182">
    <property type="entry name" value="GNAT_dom"/>
</dbReference>
<accession>A0A1H6AIT8</accession>
<evidence type="ECO:0000256" key="3">
    <source>
        <dbReference type="ARBA" id="ARBA00038502"/>
    </source>
</evidence>
<dbReference type="PROSITE" id="PS51186">
    <property type="entry name" value="GNAT"/>
    <property type="match status" value="1"/>
</dbReference>
<dbReference type="RefSeq" id="WP_103938420.1">
    <property type="nucleotide sequence ID" value="NZ_FNVO01000005.1"/>
</dbReference>
<evidence type="ECO:0000313" key="6">
    <source>
        <dbReference type="Proteomes" id="UP000236723"/>
    </source>
</evidence>
<dbReference type="GO" id="GO:0016747">
    <property type="term" value="F:acyltransferase activity, transferring groups other than amino-acyl groups"/>
    <property type="evidence" value="ECO:0007669"/>
    <property type="project" value="InterPro"/>
</dbReference>
<sequence length="185" mass="20648">MYPVTVPGQRLVLREFTEADIDAVIAIYGDPIVTEHLSFEPRTRDQVTTTIQTVTKAARAQPRTEYSLAAALASTNEAIGFARLAIDTGHPGQSSAQLGFALRKDHWGQGLGSEMLQLLLALGFDHLGLHRLWGARSPANITSDQLMRKHGMVEEGRIRHHLRIRDQWRDSIVHSILEHERQASS</sequence>
<keyword evidence="6" id="KW-1185">Reference proteome</keyword>
<dbReference type="OrthoDB" id="9132139at2"/>
<dbReference type="PANTHER" id="PTHR43792:SF8">
    <property type="entry name" value="[RIBOSOMAL PROTEIN US5]-ALANINE N-ACETYLTRANSFERASE"/>
    <property type="match status" value="1"/>
</dbReference>
<dbReference type="Pfam" id="PF13302">
    <property type="entry name" value="Acetyltransf_3"/>
    <property type="match status" value="1"/>
</dbReference>
<organism evidence="5 6">
    <name type="scientific">Thermomonospora echinospora</name>
    <dbReference type="NCBI Taxonomy" id="1992"/>
    <lineage>
        <taxon>Bacteria</taxon>
        <taxon>Bacillati</taxon>
        <taxon>Actinomycetota</taxon>
        <taxon>Actinomycetes</taxon>
        <taxon>Streptosporangiales</taxon>
        <taxon>Thermomonosporaceae</taxon>
        <taxon>Thermomonospora</taxon>
    </lineage>
</organism>
<keyword evidence="1 5" id="KW-0808">Transferase</keyword>
<name>A0A1H6AIT8_9ACTN</name>
<dbReference type="SUPFAM" id="SSF55729">
    <property type="entry name" value="Acyl-CoA N-acyltransferases (Nat)"/>
    <property type="match status" value="1"/>
</dbReference>
<evidence type="ECO:0000256" key="2">
    <source>
        <dbReference type="ARBA" id="ARBA00023315"/>
    </source>
</evidence>
<protein>
    <submittedName>
        <fullName evidence="5">Protein N-acetyltransferase, RimJ/RimL family</fullName>
    </submittedName>
</protein>
<evidence type="ECO:0000256" key="1">
    <source>
        <dbReference type="ARBA" id="ARBA00022679"/>
    </source>
</evidence>
<gene>
    <name evidence="5" type="ORF">SAMN04489712_105475</name>
</gene>
<comment type="similarity">
    <text evidence="3">Belongs to the acetyltransferase family. RimJ subfamily.</text>
</comment>
<dbReference type="InterPro" id="IPR051531">
    <property type="entry name" value="N-acetyltransferase"/>
</dbReference>
<dbReference type="CDD" id="cd04301">
    <property type="entry name" value="NAT_SF"/>
    <property type="match status" value="1"/>
</dbReference>
<dbReference type="PANTHER" id="PTHR43792">
    <property type="entry name" value="GNAT FAMILY, PUTATIVE (AFU_ORTHOLOGUE AFUA_3G00765)-RELATED-RELATED"/>
    <property type="match status" value="1"/>
</dbReference>
<evidence type="ECO:0000259" key="4">
    <source>
        <dbReference type="PROSITE" id="PS51186"/>
    </source>
</evidence>
<dbReference type="Proteomes" id="UP000236723">
    <property type="component" value="Unassembled WGS sequence"/>
</dbReference>
<dbReference type="InterPro" id="IPR016181">
    <property type="entry name" value="Acyl_CoA_acyltransferase"/>
</dbReference>